<feature type="compositionally biased region" description="Polar residues" evidence="1">
    <location>
        <begin position="529"/>
        <end position="542"/>
    </location>
</feature>
<accession>A0A1E3W3Z8</accession>
<dbReference type="InterPro" id="IPR007844">
    <property type="entry name" value="AsmA"/>
</dbReference>
<feature type="region of interest" description="Disordered" evidence="1">
    <location>
        <begin position="366"/>
        <end position="399"/>
    </location>
</feature>
<dbReference type="OrthoDB" id="5439561at2"/>
<proteinExistence type="predicted"/>
<feature type="region of interest" description="Disordered" evidence="1">
    <location>
        <begin position="523"/>
        <end position="542"/>
    </location>
</feature>
<dbReference type="RefSeq" id="WP_069436426.1">
    <property type="nucleotide sequence ID" value="NZ_LPWG01000005.1"/>
</dbReference>
<dbReference type="Proteomes" id="UP000094501">
    <property type="component" value="Unassembled WGS sequence"/>
</dbReference>
<feature type="region of interest" description="Disordered" evidence="1">
    <location>
        <begin position="119"/>
        <end position="157"/>
    </location>
</feature>
<dbReference type="GO" id="GO:0090313">
    <property type="term" value="P:regulation of protein targeting to membrane"/>
    <property type="evidence" value="ECO:0007669"/>
    <property type="project" value="TreeGrafter"/>
</dbReference>
<dbReference type="Pfam" id="PF05170">
    <property type="entry name" value="AsmA"/>
    <property type="match status" value="1"/>
</dbReference>
<name>A0A1E3W3Z8_9HYPH</name>
<dbReference type="PANTHER" id="PTHR30441">
    <property type="entry name" value="DUF748 DOMAIN-CONTAINING PROTEIN"/>
    <property type="match status" value="1"/>
</dbReference>
<dbReference type="PANTHER" id="PTHR30441:SF4">
    <property type="entry name" value="PROTEIN ASMA"/>
    <property type="match status" value="1"/>
</dbReference>
<comment type="caution">
    <text evidence="3">The sequence shown here is derived from an EMBL/GenBank/DDBJ whole genome shotgun (WGS) entry which is preliminary data.</text>
</comment>
<dbReference type="STRING" id="1774968.AUC68_14775"/>
<gene>
    <name evidence="3" type="ORF">AUC68_14775</name>
</gene>
<keyword evidence="4" id="KW-1185">Reference proteome</keyword>
<feature type="compositionally biased region" description="Low complexity" evidence="1">
    <location>
        <begin position="387"/>
        <end position="397"/>
    </location>
</feature>
<reference evidence="3 4" key="1">
    <citation type="journal article" date="2016" name="Environ. Microbiol.">
        <title>New Methyloceanibacter diversity from North Sea sediments includes methanotroph containing solely the soluble methane monooxygenase.</title>
        <authorList>
            <person name="Vekeman B."/>
            <person name="Kerckhof F.M."/>
            <person name="Cremers G."/>
            <person name="de Vos P."/>
            <person name="Vandamme P."/>
            <person name="Boon N."/>
            <person name="Op den Camp H.J."/>
            <person name="Heylen K."/>
        </authorList>
    </citation>
    <scope>NUCLEOTIDE SEQUENCE [LARGE SCALE GENOMIC DNA]</scope>
    <source>
        <strain evidence="3 4">R-67174</strain>
    </source>
</reference>
<dbReference type="EMBL" id="LPWG01000005">
    <property type="protein sequence ID" value="ODS00523.1"/>
    <property type="molecule type" value="Genomic_DNA"/>
</dbReference>
<feature type="compositionally biased region" description="Low complexity" evidence="1">
    <location>
        <begin position="119"/>
        <end position="152"/>
    </location>
</feature>
<evidence type="ECO:0000313" key="3">
    <source>
        <dbReference type="EMBL" id="ODS00523.1"/>
    </source>
</evidence>
<evidence type="ECO:0000313" key="4">
    <source>
        <dbReference type="Proteomes" id="UP000094501"/>
    </source>
</evidence>
<protein>
    <recommendedName>
        <fullName evidence="2">AsmA domain-containing protein</fullName>
    </recommendedName>
</protein>
<evidence type="ECO:0000256" key="1">
    <source>
        <dbReference type="SAM" id="MobiDB-lite"/>
    </source>
</evidence>
<evidence type="ECO:0000259" key="2">
    <source>
        <dbReference type="Pfam" id="PF05170"/>
    </source>
</evidence>
<sequence>MRLIFSILTAIVVLIVGLLFVAPMFISTDDVRNEVFSRVEQMTGYRLRVSGPLDITVFPSLALVAEDVGIAEPTASGDKEFATAEKVRFDLLWTGILQGKVRVREVTLVNPVVAVPQSRAAAPQAPSLQTAPPAGTPGAAPGAAQGGPVAAPAPAPAETSGLADFAEQLKSISLDSLVVTNGTVTLPASGGDPGTRIEKFNLNASLPGYDAPLTLSTGALVDGKAIHIAASIGNFGPFLGGASVPVRLKATMPSALDAPLSLSGMASYKNDTFALSQFSAKSGDKTLSGSAVYKDGAATLNQLTGTIGRDTFAGTVSYKDNIVNIDPLRANVRGTVLAGRVKANLTKEVPFVVAAFGAKTVDINRLTGGGKASPSKPAAGGGKKAGAKPAGRGQAAGNGWSNERIDFSALKTVNARVNLRAEQLVYDQVKIQPLTLQLTLNGGRLDAKTGPFGLYGGQGTVSAIVDASGKTPTQRVVANLQNFDGHTFLKDAAALDSIEAGAPCRSISPRPAPVSGRWSVHLTARRRSSSPTVLSGASTSRR</sequence>
<organism evidence="3 4">
    <name type="scientific">Methyloceanibacter methanicus</name>
    <dbReference type="NCBI Taxonomy" id="1774968"/>
    <lineage>
        <taxon>Bacteria</taxon>
        <taxon>Pseudomonadati</taxon>
        <taxon>Pseudomonadota</taxon>
        <taxon>Alphaproteobacteria</taxon>
        <taxon>Hyphomicrobiales</taxon>
        <taxon>Hyphomicrobiaceae</taxon>
        <taxon>Methyloceanibacter</taxon>
    </lineage>
</organism>
<dbReference type="InterPro" id="IPR052894">
    <property type="entry name" value="AsmA-related"/>
</dbReference>
<dbReference type="GO" id="GO:0005886">
    <property type="term" value="C:plasma membrane"/>
    <property type="evidence" value="ECO:0007669"/>
    <property type="project" value="TreeGrafter"/>
</dbReference>
<dbReference type="AlphaFoldDB" id="A0A1E3W3Z8"/>
<feature type="domain" description="AsmA" evidence="2">
    <location>
        <begin position="5"/>
        <end position="186"/>
    </location>
</feature>